<evidence type="ECO:0000256" key="1">
    <source>
        <dbReference type="SAM" id="Phobius"/>
    </source>
</evidence>
<accession>A0A1Z8AM72</accession>
<proteinExistence type="predicted"/>
<dbReference type="RefSeq" id="WP_303687546.1">
    <property type="nucleotide sequence ID" value="NZ_CAJXYO010000025.1"/>
</dbReference>
<dbReference type="EMBL" id="MAAX01000177">
    <property type="protein sequence ID" value="OUS11417.1"/>
    <property type="molecule type" value="Genomic_DNA"/>
</dbReference>
<keyword evidence="1" id="KW-1133">Transmembrane helix</keyword>
<name>A0A1Z8AM72_9FLAO</name>
<evidence type="ECO:0000313" key="3">
    <source>
        <dbReference type="Proteomes" id="UP000196102"/>
    </source>
</evidence>
<sequence>MQIQYKEKALLANKYKIERAERSKNWIGRNWINVLLFGVFISFVGPAYTSEADGIYRRESVSALELSDFGYFGTVLCIAIWYAACMTIAYFTWKYQDNRKIKNLKKQRTELLRELDLLKKQI</sequence>
<organism evidence="2 3">
    <name type="scientific">Nonlabens dokdonensis</name>
    <dbReference type="NCBI Taxonomy" id="328515"/>
    <lineage>
        <taxon>Bacteria</taxon>
        <taxon>Pseudomonadati</taxon>
        <taxon>Bacteroidota</taxon>
        <taxon>Flavobacteriia</taxon>
        <taxon>Flavobacteriales</taxon>
        <taxon>Flavobacteriaceae</taxon>
        <taxon>Nonlabens</taxon>
    </lineage>
</organism>
<keyword evidence="1" id="KW-0472">Membrane</keyword>
<dbReference type="AlphaFoldDB" id="A0A1Z8AM72"/>
<feature type="transmembrane region" description="Helical" evidence="1">
    <location>
        <begin position="31"/>
        <end position="49"/>
    </location>
</feature>
<feature type="transmembrane region" description="Helical" evidence="1">
    <location>
        <begin position="69"/>
        <end position="93"/>
    </location>
</feature>
<evidence type="ECO:0000313" key="2">
    <source>
        <dbReference type="EMBL" id="OUS11417.1"/>
    </source>
</evidence>
<keyword evidence="1" id="KW-0812">Transmembrane</keyword>
<dbReference type="Proteomes" id="UP000196102">
    <property type="component" value="Unassembled WGS sequence"/>
</dbReference>
<reference evidence="2 3" key="1">
    <citation type="journal article" date="2017" name="Proc. Natl. Acad. Sci. U.S.A.">
        <title>Simulation of Deepwater Horizon oil plume reveals substrate specialization within a complex community of hydrocarbon-degraders.</title>
        <authorList>
            <person name="Hu P."/>
            <person name="Dubinsky E.A."/>
            <person name="Probst A.J."/>
            <person name="Wang J."/>
            <person name="Sieber C.M.K."/>
            <person name="Tom L.M."/>
            <person name="Gardinali P."/>
            <person name="Banfield J.F."/>
            <person name="Atlas R.M."/>
            <person name="Andersen G.L."/>
        </authorList>
    </citation>
    <scope>NUCLEOTIDE SEQUENCE [LARGE SCALE GENOMIC DNA]</scope>
    <source>
        <strain evidence="2">35_9_T64</strain>
    </source>
</reference>
<gene>
    <name evidence="2" type="ORF">A9Q93_11275</name>
</gene>
<comment type="caution">
    <text evidence="2">The sequence shown here is derived from an EMBL/GenBank/DDBJ whole genome shotgun (WGS) entry which is preliminary data.</text>
</comment>
<protein>
    <submittedName>
        <fullName evidence="2">Uncharacterized protein</fullName>
    </submittedName>
</protein>